<dbReference type="OMA" id="EAAMITC"/>
<reference evidence="1" key="3">
    <citation type="submission" date="2023-03" db="UniProtKB">
        <authorList>
            <consortium name="EnsemblPlants"/>
        </authorList>
    </citation>
    <scope>IDENTIFICATION</scope>
    <source>
        <strain evidence="1">cv. Chiifu-401-42</strain>
    </source>
</reference>
<name>M4CMS1_BRACM</name>
<accession>M4CMS1</accession>
<dbReference type="PANTHER" id="PTHR42663">
    <property type="entry name" value="HYDROLASE C777.06C-RELATED-RELATED"/>
    <property type="match status" value="1"/>
</dbReference>
<dbReference type="InParanoid" id="M4CMS1"/>
<dbReference type="InterPro" id="IPR036866">
    <property type="entry name" value="RibonucZ/Hydroxyglut_hydro"/>
</dbReference>
<organism evidence="1 2">
    <name type="scientific">Brassica campestris</name>
    <name type="common">Field mustard</name>
    <dbReference type="NCBI Taxonomy" id="3711"/>
    <lineage>
        <taxon>Eukaryota</taxon>
        <taxon>Viridiplantae</taxon>
        <taxon>Streptophyta</taxon>
        <taxon>Embryophyta</taxon>
        <taxon>Tracheophyta</taxon>
        <taxon>Spermatophyta</taxon>
        <taxon>Magnoliopsida</taxon>
        <taxon>eudicotyledons</taxon>
        <taxon>Gunneridae</taxon>
        <taxon>Pentapetalae</taxon>
        <taxon>rosids</taxon>
        <taxon>malvids</taxon>
        <taxon>Brassicales</taxon>
        <taxon>Brassicaceae</taxon>
        <taxon>Brassiceae</taxon>
        <taxon>Brassica</taxon>
    </lineage>
</organism>
<dbReference type="AlphaFoldDB" id="M4CMS1"/>
<dbReference type="EnsemblPlants" id="Bra005509.1">
    <property type="protein sequence ID" value="Bra005509.1-P"/>
    <property type="gene ID" value="Bra005509"/>
</dbReference>
<dbReference type="Gene3D" id="3.60.15.10">
    <property type="entry name" value="Ribonuclease Z/Hydroxyacylglutathione hydrolase-like"/>
    <property type="match status" value="1"/>
</dbReference>
<dbReference type="SMR" id="M4CMS1"/>
<dbReference type="eggNOG" id="ENOG502QWBK">
    <property type="taxonomic scope" value="Eukaryota"/>
</dbReference>
<protein>
    <submittedName>
        <fullName evidence="1">Uncharacterized protein</fullName>
    </submittedName>
</protein>
<dbReference type="Gramene" id="Bra005509.1">
    <property type="protein sequence ID" value="Bra005509.1-P"/>
    <property type="gene ID" value="Bra005509"/>
</dbReference>
<dbReference type="PANTHER" id="PTHR42663:SF15">
    <property type="entry name" value="BNAC06G00010D PROTEIN"/>
    <property type="match status" value="1"/>
</dbReference>
<keyword evidence="2" id="KW-1185">Reference proteome</keyword>
<dbReference type="HOGENOM" id="CLU_1005944_0_0_1"/>
<reference evidence="1 2" key="2">
    <citation type="journal article" date="2018" name="Hortic Res">
        <title>Improved Brassica rapa reference genome by single-molecule sequencing and chromosome conformation capture technologies.</title>
        <authorList>
            <person name="Zhang L."/>
            <person name="Cai X."/>
            <person name="Wu J."/>
            <person name="Liu M."/>
            <person name="Grob S."/>
            <person name="Cheng F."/>
            <person name="Liang J."/>
            <person name="Cai C."/>
            <person name="Liu Z."/>
            <person name="Liu B."/>
            <person name="Wang F."/>
            <person name="Li S."/>
            <person name="Liu F."/>
            <person name="Li X."/>
            <person name="Cheng L."/>
            <person name="Yang W."/>
            <person name="Li M.H."/>
            <person name="Grossniklaus U."/>
            <person name="Zheng H."/>
            <person name="Wang X."/>
        </authorList>
    </citation>
    <scope>NUCLEOTIDE SEQUENCE [LARGE SCALE GENOMIC DNA]</scope>
    <source>
        <strain evidence="1 2">cv. Chiifu-401-42</strain>
    </source>
</reference>
<dbReference type="STRING" id="51351.M4CMS1"/>
<evidence type="ECO:0000313" key="1">
    <source>
        <dbReference type="EnsemblPlants" id="Bra005509.1-P"/>
    </source>
</evidence>
<reference evidence="1 2" key="1">
    <citation type="journal article" date="2011" name="Nat. Genet.">
        <title>The genome of the mesopolyploid crop species Brassica rapa.</title>
        <authorList>
            <consortium name="Brassica rapa Genome Sequencing Project Consortium"/>
            <person name="Wang X."/>
            <person name="Wang H."/>
            <person name="Wang J."/>
            <person name="Sun R."/>
            <person name="Wu J."/>
            <person name="Liu S."/>
            <person name="Bai Y."/>
            <person name="Mun J.H."/>
            <person name="Bancroft I."/>
            <person name="Cheng F."/>
            <person name="Huang S."/>
            <person name="Li X."/>
            <person name="Hua W."/>
            <person name="Wang J."/>
            <person name="Wang X."/>
            <person name="Freeling M."/>
            <person name="Pires J.C."/>
            <person name="Paterson A.H."/>
            <person name="Chalhoub B."/>
            <person name="Wang B."/>
            <person name="Hayward A."/>
            <person name="Sharpe A.G."/>
            <person name="Park B.S."/>
            <person name="Weisshaar B."/>
            <person name="Liu B."/>
            <person name="Li B."/>
            <person name="Liu B."/>
            <person name="Tong C."/>
            <person name="Song C."/>
            <person name="Duran C."/>
            <person name="Peng C."/>
            <person name="Geng C."/>
            <person name="Koh C."/>
            <person name="Lin C."/>
            <person name="Edwards D."/>
            <person name="Mu D."/>
            <person name="Shen D."/>
            <person name="Soumpourou E."/>
            <person name="Li F."/>
            <person name="Fraser F."/>
            <person name="Conant G."/>
            <person name="Lassalle G."/>
            <person name="King G.J."/>
            <person name="Bonnema G."/>
            <person name="Tang H."/>
            <person name="Wang H."/>
            <person name="Belcram H."/>
            <person name="Zhou H."/>
            <person name="Hirakawa H."/>
            <person name="Abe H."/>
            <person name="Guo H."/>
            <person name="Wang H."/>
            <person name="Jin H."/>
            <person name="Parkin I.A."/>
            <person name="Batley J."/>
            <person name="Kim J.S."/>
            <person name="Just J."/>
            <person name="Li J."/>
            <person name="Xu J."/>
            <person name="Deng J."/>
            <person name="Kim J.A."/>
            <person name="Li J."/>
            <person name="Yu J."/>
            <person name="Meng J."/>
            <person name="Wang J."/>
            <person name="Min J."/>
            <person name="Poulain J."/>
            <person name="Wang J."/>
            <person name="Hatakeyama K."/>
            <person name="Wu K."/>
            <person name="Wang L."/>
            <person name="Fang L."/>
            <person name="Trick M."/>
            <person name="Links M.G."/>
            <person name="Zhao M."/>
            <person name="Jin M."/>
            <person name="Ramchiary N."/>
            <person name="Drou N."/>
            <person name="Berkman P.J."/>
            <person name="Cai Q."/>
            <person name="Huang Q."/>
            <person name="Li R."/>
            <person name="Tabata S."/>
            <person name="Cheng S."/>
            <person name="Zhang S."/>
            <person name="Zhang S."/>
            <person name="Huang S."/>
            <person name="Sato S."/>
            <person name="Sun S."/>
            <person name="Kwon S.J."/>
            <person name="Choi S.R."/>
            <person name="Lee T.H."/>
            <person name="Fan W."/>
            <person name="Zhao X."/>
            <person name="Tan X."/>
            <person name="Xu X."/>
            <person name="Wang Y."/>
            <person name="Qiu Y."/>
            <person name="Yin Y."/>
            <person name="Li Y."/>
            <person name="Du Y."/>
            <person name="Liao Y."/>
            <person name="Lim Y."/>
            <person name="Narusaka Y."/>
            <person name="Wang Y."/>
            <person name="Wang Z."/>
            <person name="Li Z."/>
            <person name="Wang Z."/>
            <person name="Xiong Z."/>
            <person name="Zhang Z."/>
        </authorList>
    </citation>
    <scope>NUCLEOTIDE SEQUENCE [LARGE SCALE GENOMIC DNA]</scope>
    <source>
        <strain evidence="1 2">cv. Chiifu-401-42</strain>
    </source>
</reference>
<proteinExistence type="predicted"/>
<sequence>MYIMYPRYLTNLLYSQGNAADTGETLHSLIIAKAMTDIKYIQIDVGKTFKEQVLRWFTLHNIPQADSMILTDEHAGDVLGLDYICSVQPFSPTDDIDFTPIFLELLDIEAAMITCFSENNLAAKFPYLVQKKLKEGQDVRRANTAGLECNQRRLQEAICSFILIIHGTSMMHGEYNVYLGFFFWRKSRVAYISDVSRSSSSTKYGKCNKVLSVCYWWSQLDLLILDSIYKKESHNTYLCFLQRQPKDLNTKRALLIGMTSEFDHPKDKEFLEERSKR</sequence>
<dbReference type="Proteomes" id="UP000011750">
    <property type="component" value="Chromosome A05"/>
</dbReference>
<evidence type="ECO:0000313" key="2">
    <source>
        <dbReference type="Proteomes" id="UP000011750"/>
    </source>
</evidence>